<dbReference type="Proteomes" id="UP000019804">
    <property type="component" value="Unassembled WGS sequence"/>
</dbReference>
<keyword evidence="6 10" id="KW-0378">Hydrolase</keyword>
<dbReference type="GO" id="GO:0012505">
    <property type="term" value="C:endomembrane system"/>
    <property type="evidence" value="ECO:0007669"/>
    <property type="project" value="UniProtKB-SubCell"/>
</dbReference>
<feature type="chain" id="PRO_5001496232" description="Mannan endo-1,6-alpha-mannosidase" evidence="13">
    <location>
        <begin position="22"/>
        <end position="455"/>
    </location>
</feature>
<evidence type="ECO:0000256" key="7">
    <source>
        <dbReference type="ARBA" id="ARBA00023136"/>
    </source>
</evidence>
<proteinExistence type="inferred from homology"/>
<dbReference type="HOGENOM" id="CLU_025694_1_2_1"/>
<evidence type="ECO:0000256" key="6">
    <source>
        <dbReference type="ARBA" id="ARBA00022801"/>
    </source>
</evidence>
<sequence>MNWFYWLTIWGAFLQAGISHALELSIDDDESVKSAAEQAAHGMFMWYAGNETGQIPGSFPEKWWEGSALFMAALQYWKYTGDTTYNSETSQGLEHQSGDGGDYMPSNYSTYLGNDDQGFWGLTAMLAAELQFPDVEDGFSWLSLAQGVFNTQIDRWDTTSCGGGLRWQLFTYQAGYAMKNTISNGVLFQLSARLARYTNNQTYADWAEKIYDWMESTPLLNEDTWHIADSVDIDDNCKSPGNNQWSYNYGTFIMGSAYMYNYTSDDKWLKRVNGFLGTTFSTFFPKKLGGNTMQEPCEPLEVCNNNEILFKGLVTSWLAYTALFIPSTKDKIQPKLKASAEAAADSCVGMGNNTCGVRWYQHKWDGWNGMEEQIIATNVFMSNLIIESSDKGPVTSDTGGDSKSNPNAGSSGGGDNSGQSFKKITTGDKAGAGILTALFVGVWVGMVAFMITGAG</sequence>
<dbReference type="EC" id="3.2.1.101" evidence="4 10"/>
<evidence type="ECO:0000256" key="2">
    <source>
        <dbReference type="ARBA" id="ARBA00004308"/>
    </source>
</evidence>
<evidence type="ECO:0000256" key="11">
    <source>
        <dbReference type="SAM" id="MobiDB-lite"/>
    </source>
</evidence>
<dbReference type="RefSeq" id="XP_040640527.1">
    <property type="nucleotide sequence ID" value="XM_040781403.1"/>
</dbReference>
<dbReference type="STRING" id="1388766.A0A017SJI4"/>
<dbReference type="GO" id="GO:0009272">
    <property type="term" value="P:fungal-type cell wall biogenesis"/>
    <property type="evidence" value="ECO:0007669"/>
    <property type="project" value="TreeGrafter"/>
</dbReference>
<dbReference type="PANTHER" id="PTHR12145">
    <property type="entry name" value="MANNAN ENDO-1,6-ALPHA-MANNOSIDASE DCW1"/>
    <property type="match status" value="1"/>
</dbReference>
<keyword evidence="9 10" id="KW-0326">Glycosidase</keyword>
<evidence type="ECO:0000256" key="3">
    <source>
        <dbReference type="ARBA" id="ARBA00009699"/>
    </source>
</evidence>
<keyword evidence="5 13" id="KW-0732">Signal</keyword>
<evidence type="ECO:0000256" key="1">
    <source>
        <dbReference type="ARBA" id="ARBA00001452"/>
    </source>
</evidence>
<evidence type="ECO:0000313" key="15">
    <source>
        <dbReference type="Proteomes" id="UP000019804"/>
    </source>
</evidence>
<reference evidence="15" key="1">
    <citation type="journal article" date="2014" name="Nat. Commun.">
        <title>Genomic adaptations of the halophilic Dead Sea filamentous fungus Eurotium rubrum.</title>
        <authorList>
            <person name="Kis-Papo T."/>
            <person name="Weig A.R."/>
            <person name="Riley R."/>
            <person name="Persoh D."/>
            <person name="Salamov A."/>
            <person name="Sun H."/>
            <person name="Lipzen A."/>
            <person name="Wasser S.P."/>
            <person name="Rambold G."/>
            <person name="Grigoriev I.V."/>
            <person name="Nevo E."/>
        </authorList>
    </citation>
    <scope>NUCLEOTIDE SEQUENCE [LARGE SCALE GENOMIC DNA]</scope>
    <source>
        <strain evidence="15">CBS 135680</strain>
    </source>
</reference>
<dbReference type="FunFam" id="1.50.10.20:FF:000006">
    <property type="entry name" value="Mannan endo-1,6-alpha-mannosidase"/>
    <property type="match status" value="1"/>
</dbReference>
<name>A0A017SJI4_ASPRC</name>
<keyword evidence="8" id="KW-0325">Glycoprotein</keyword>
<dbReference type="PIRSF" id="PIRSF016302">
    <property type="entry name" value="Man_a_manosd"/>
    <property type="match status" value="1"/>
</dbReference>
<dbReference type="GO" id="GO:0008496">
    <property type="term" value="F:mannan endo-1,6-alpha-mannosidase activity"/>
    <property type="evidence" value="ECO:0007669"/>
    <property type="project" value="UniProtKB-UniRule"/>
</dbReference>
<gene>
    <name evidence="14" type="ORF">EURHEDRAFT_410629</name>
</gene>
<keyword evidence="15" id="KW-1185">Reference proteome</keyword>
<evidence type="ECO:0000256" key="13">
    <source>
        <dbReference type="SAM" id="SignalP"/>
    </source>
</evidence>
<organism evidence="14 15">
    <name type="scientific">Aspergillus ruber (strain CBS 135680)</name>
    <dbReference type="NCBI Taxonomy" id="1388766"/>
    <lineage>
        <taxon>Eukaryota</taxon>
        <taxon>Fungi</taxon>
        <taxon>Dikarya</taxon>
        <taxon>Ascomycota</taxon>
        <taxon>Pezizomycotina</taxon>
        <taxon>Eurotiomycetes</taxon>
        <taxon>Eurotiomycetidae</taxon>
        <taxon>Eurotiales</taxon>
        <taxon>Aspergillaceae</taxon>
        <taxon>Aspergillus</taxon>
        <taxon>Aspergillus subgen. Aspergillus</taxon>
    </lineage>
</organism>
<dbReference type="GO" id="GO:0016052">
    <property type="term" value="P:carbohydrate catabolic process"/>
    <property type="evidence" value="ECO:0007669"/>
    <property type="project" value="InterPro"/>
</dbReference>
<evidence type="ECO:0000256" key="10">
    <source>
        <dbReference type="PIRNR" id="PIRNR016302"/>
    </source>
</evidence>
<evidence type="ECO:0000256" key="5">
    <source>
        <dbReference type="ARBA" id="ARBA00022729"/>
    </source>
</evidence>
<dbReference type="Pfam" id="PF03663">
    <property type="entry name" value="Glyco_hydro_76"/>
    <property type="match status" value="1"/>
</dbReference>
<keyword evidence="12" id="KW-0812">Transmembrane</keyword>
<evidence type="ECO:0000256" key="12">
    <source>
        <dbReference type="SAM" id="Phobius"/>
    </source>
</evidence>
<evidence type="ECO:0000256" key="9">
    <source>
        <dbReference type="ARBA" id="ARBA00023295"/>
    </source>
</evidence>
<evidence type="ECO:0000256" key="8">
    <source>
        <dbReference type="ARBA" id="ARBA00023180"/>
    </source>
</evidence>
<dbReference type="OrthoDB" id="4187847at2759"/>
<feature type="region of interest" description="Disordered" evidence="11">
    <location>
        <begin position="391"/>
        <end position="422"/>
    </location>
</feature>
<comment type="similarity">
    <text evidence="3 10">Belongs to the glycosyl hydrolase 76 family.</text>
</comment>
<keyword evidence="7 12" id="KW-0472">Membrane</keyword>
<dbReference type="InterPro" id="IPR008928">
    <property type="entry name" value="6-hairpin_glycosidase_sf"/>
</dbReference>
<evidence type="ECO:0000256" key="4">
    <source>
        <dbReference type="ARBA" id="ARBA00012350"/>
    </source>
</evidence>
<evidence type="ECO:0000313" key="14">
    <source>
        <dbReference type="EMBL" id="EYE96839.1"/>
    </source>
</evidence>
<dbReference type="InterPro" id="IPR005198">
    <property type="entry name" value="Glyco_hydro_76"/>
</dbReference>
<dbReference type="EMBL" id="KK088417">
    <property type="protein sequence ID" value="EYE96839.1"/>
    <property type="molecule type" value="Genomic_DNA"/>
</dbReference>
<dbReference type="GeneID" id="63696527"/>
<keyword evidence="12" id="KW-1133">Transmembrane helix</keyword>
<dbReference type="PANTHER" id="PTHR12145:SF37">
    <property type="entry name" value="MANNAN ENDO-1,6-ALPHA-MANNOSIDASE"/>
    <property type="match status" value="1"/>
</dbReference>
<dbReference type="AlphaFoldDB" id="A0A017SJI4"/>
<protein>
    <recommendedName>
        <fullName evidence="4 10">Mannan endo-1,6-alpha-mannosidase</fullName>
        <ecNumber evidence="4 10">3.2.1.101</ecNumber>
    </recommendedName>
</protein>
<dbReference type="SUPFAM" id="SSF48208">
    <property type="entry name" value="Six-hairpin glycosidases"/>
    <property type="match status" value="1"/>
</dbReference>
<comment type="catalytic activity">
    <reaction evidence="1 10">
        <text>Random hydrolysis of (1-&gt;6)-alpha-D-mannosidic linkages in unbranched (1-&gt;6)-mannans.</text>
        <dbReference type="EC" id="3.2.1.101"/>
    </reaction>
</comment>
<comment type="subcellular location">
    <subcellularLocation>
        <location evidence="2">Endomembrane system</location>
    </subcellularLocation>
</comment>
<dbReference type="InterPro" id="IPR014480">
    <property type="entry name" value="Mannan-1_6-alpha_mannosidase"/>
</dbReference>
<feature type="signal peptide" evidence="13">
    <location>
        <begin position="1"/>
        <end position="21"/>
    </location>
</feature>
<dbReference type="Gene3D" id="1.50.10.20">
    <property type="match status" value="1"/>
</dbReference>
<accession>A0A017SJI4</accession>
<feature type="transmembrane region" description="Helical" evidence="12">
    <location>
        <begin position="430"/>
        <end position="451"/>
    </location>
</feature>